<evidence type="ECO:0000313" key="2">
    <source>
        <dbReference type="Proteomes" id="UP000464314"/>
    </source>
</evidence>
<dbReference type="EMBL" id="CP048000">
    <property type="protein sequence ID" value="QHQ62954.1"/>
    <property type="molecule type" value="Genomic_DNA"/>
</dbReference>
<proteinExistence type="predicted"/>
<dbReference type="AlphaFoldDB" id="A0A6P1TPP6"/>
<evidence type="ECO:0000313" key="1">
    <source>
        <dbReference type="EMBL" id="QHQ62954.1"/>
    </source>
</evidence>
<organism evidence="1 2">
    <name type="scientific">Anaerocolumna sedimenticola</name>
    <dbReference type="NCBI Taxonomy" id="2696063"/>
    <lineage>
        <taxon>Bacteria</taxon>
        <taxon>Bacillati</taxon>
        <taxon>Bacillota</taxon>
        <taxon>Clostridia</taxon>
        <taxon>Lachnospirales</taxon>
        <taxon>Lachnospiraceae</taxon>
        <taxon>Anaerocolumna</taxon>
    </lineage>
</organism>
<accession>A0A6P1TPP6</accession>
<name>A0A6P1TPP6_9FIRM</name>
<dbReference type="KEGG" id="anr:Ana3638_21005"/>
<protein>
    <submittedName>
        <fullName evidence="1">Uncharacterized protein</fullName>
    </submittedName>
</protein>
<reference evidence="1 2" key="1">
    <citation type="submission" date="2020-01" db="EMBL/GenBank/DDBJ databases">
        <title>Genome analysis of Anaerocolumna sp. CBA3638.</title>
        <authorList>
            <person name="Kim J."/>
            <person name="Roh S.W."/>
        </authorList>
    </citation>
    <scope>NUCLEOTIDE SEQUENCE [LARGE SCALE GENOMIC DNA]</scope>
    <source>
        <strain evidence="1 2">CBA3638</strain>
    </source>
</reference>
<sequence>MYYSYVMGINSIKNELKNDGFIIENDSGNYMVSFPKEKAPIWEDFITKHLEIDYWNEYIADNCIVFIFHLQDGIKKYEVNNFENKEVLDLCEKLCNCKFESIKSMLIGNHFYKEKLINFI</sequence>
<keyword evidence="2" id="KW-1185">Reference proteome</keyword>
<dbReference type="RefSeq" id="WP_161839776.1">
    <property type="nucleotide sequence ID" value="NZ_CP048000.1"/>
</dbReference>
<dbReference type="Proteomes" id="UP000464314">
    <property type="component" value="Chromosome"/>
</dbReference>
<gene>
    <name evidence="1" type="ORF">Ana3638_21005</name>
</gene>